<keyword evidence="5" id="KW-1185">Reference proteome</keyword>
<dbReference type="InterPro" id="IPR051257">
    <property type="entry name" value="Diverse_CBS-Domain"/>
</dbReference>
<dbReference type="Proteomes" id="UP000662857">
    <property type="component" value="Chromosome"/>
</dbReference>
<dbReference type="KEGG" id="nhy:JQS43_09225"/>
<evidence type="ECO:0000259" key="3">
    <source>
        <dbReference type="PROSITE" id="PS51371"/>
    </source>
</evidence>
<accession>A0A895YNZ8</accession>
<dbReference type="PROSITE" id="PS51371">
    <property type="entry name" value="CBS"/>
    <property type="match status" value="2"/>
</dbReference>
<evidence type="ECO:0000313" key="5">
    <source>
        <dbReference type="Proteomes" id="UP000662857"/>
    </source>
</evidence>
<evidence type="ECO:0000256" key="1">
    <source>
        <dbReference type="ARBA" id="ARBA00023122"/>
    </source>
</evidence>
<name>A0A895YNZ8_9ACTN</name>
<dbReference type="PANTHER" id="PTHR43080:SF2">
    <property type="entry name" value="CBS DOMAIN-CONTAINING PROTEIN"/>
    <property type="match status" value="1"/>
</dbReference>
<dbReference type="Pfam" id="PF00571">
    <property type="entry name" value="CBS"/>
    <property type="match status" value="2"/>
</dbReference>
<dbReference type="InterPro" id="IPR046342">
    <property type="entry name" value="CBS_dom_sf"/>
</dbReference>
<dbReference type="Gene3D" id="3.10.580.10">
    <property type="entry name" value="CBS-domain"/>
    <property type="match status" value="1"/>
</dbReference>
<protein>
    <submittedName>
        <fullName evidence="4">CBS domain-containing protein</fullName>
    </submittedName>
</protein>
<feature type="domain" description="CBS" evidence="3">
    <location>
        <begin position="74"/>
        <end position="130"/>
    </location>
</feature>
<keyword evidence="1 2" id="KW-0129">CBS domain</keyword>
<feature type="domain" description="CBS" evidence="3">
    <location>
        <begin position="8"/>
        <end position="65"/>
    </location>
</feature>
<dbReference type="SUPFAM" id="SSF54631">
    <property type="entry name" value="CBS-domain pair"/>
    <property type="match status" value="1"/>
</dbReference>
<gene>
    <name evidence="4" type="ORF">JQS43_09225</name>
</gene>
<dbReference type="PANTHER" id="PTHR43080">
    <property type="entry name" value="CBS DOMAIN-CONTAINING PROTEIN CBSX3, MITOCHONDRIAL"/>
    <property type="match status" value="1"/>
</dbReference>
<dbReference type="AlphaFoldDB" id="A0A895YNZ8"/>
<organism evidence="4 5">
    <name type="scientific">Natronosporangium hydrolyticum</name>
    <dbReference type="NCBI Taxonomy" id="2811111"/>
    <lineage>
        <taxon>Bacteria</taxon>
        <taxon>Bacillati</taxon>
        <taxon>Actinomycetota</taxon>
        <taxon>Actinomycetes</taxon>
        <taxon>Micromonosporales</taxon>
        <taxon>Micromonosporaceae</taxon>
        <taxon>Natronosporangium</taxon>
    </lineage>
</organism>
<evidence type="ECO:0000313" key="4">
    <source>
        <dbReference type="EMBL" id="QSB16436.1"/>
    </source>
</evidence>
<proteinExistence type="predicted"/>
<sequence>MATAREIMHPGAECVDMDDTLAYTARRMRDLGVGALPICGEDDRLHGIITDRDIVTKCIANGGDPNTVTAAEFANGTPVWVSADAADREVLQLLSEHKIRRLPVIEQHRLVGMISEADVATRLPEHEVAEFARSIYSAPSNG</sequence>
<evidence type="ECO:0000256" key="2">
    <source>
        <dbReference type="PROSITE-ProRule" id="PRU00703"/>
    </source>
</evidence>
<dbReference type="EMBL" id="CP070499">
    <property type="protein sequence ID" value="QSB16436.1"/>
    <property type="molecule type" value="Genomic_DNA"/>
</dbReference>
<dbReference type="InterPro" id="IPR000644">
    <property type="entry name" value="CBS_dom"/>
</dbReference>
<dbReference type="RefSeq" id="WP_239678652.1">
    <property type="nucleotide sequence ID" value="NZ_CP070499.1"/>
</dbReference>
<dbReference type="SMART" id="SM00116">
    <property type="entry name" value="CBS"/>
    <property type="match status" value="2"/>
</dbReference>
<reference evidence="4" key="1">
    <citation type="submission" date="2021-02" db="EMBL/GenBank/DDBJ databases">
        <title>Natrosporangium hydrolyticum gen. nov., sp. nov, a haloalkaliphilic actinobacterium from a soda solonchak soil.</title>
        <authorList>
            <person name="Sorokin D.Y."/>
            <person name="Khijniak T.V."/>
            <person name="Zakharycheva A.P."/>
            <person name="Boueva O.V."/>
            <person name="Ariskina E.V."/>
            <person name="Hahnke R.L."/>
            <person name="Bunk B."/>
            <person name="Sproer C."/>
            <person name="Schumann P."/>
            <person name="Evtushenko L.I."/>
            <person name="Kublanov I.V."/>
        </authorList>
    </citation>
    <scope>NUCLEOTIDE SEQUENCE</scope>
    <source>
        <strain evidence="4">DSM 106523</strain>
    </source>
</reference>
<dbReference type="CDD" id="cd04622">
    <property type="entry name" value="CBS_pair_HRP1_like"/>
    <property type="match status" value="1"/>
</dbReference>